<dbReference type="Proteomes" id="UP000078397">
    <property type="component" value="Unassembled WGS sequence"/>
</dbReference>
<organism evidence="1 2">
    <name type="scientific">Pochonia chlamydosporia 170</name>
    <dbReference type="NCBI Taxonomy" id="1380566"/>
    <lineage>
        <taxon>Eukaryota</taxon>
        <taxon>Fungi</taxon>
        <taxon>Dikarya</taxon>
        <taxon>Ascomycota</taxon>
        <taxon>Pezizomycotina</taxon>
        <taxon>Sordariomycetes</taxon>
        <taxon>Hypocreomycetidae</taxon>
        <taxon>Hypocreales</taxon>
        <taxon>Clavicipitaceae</taxon>
        <taxon>Pochonia</taxon>
    </lineage>
</organism>
<name>A0A219AQS4_METCM</name>
<keyword evidence="2" id="KW-1185">Reference proteome</keyword>
<accession>A0A219AQS4</accession>
<dbReference type="KEGG" id="pchm:VFPPC_17696"/>
<dbReference type="GeneID" id="33936625"/>
<comment type="caution">
    <text evidence="1">The sequence shown here is derived from an EMBL/GenBank/DDBJ whole genome shotgun (WGS) entry which is preliminary data.</text>
</comment>
<evidence type="ECO:0000313" key="2">
    <source>
        <dbReference type="Proteomes" id="UP000078397"/>
    </source>
</evidence>
<dbReference type="EMBL" id="LSBJ02000003">
    <property type="protein sequence ID" value="OWT43128.1"/>
    <property type="molecule type" value="Genomic_DNA"/>
</dbReference>
<evidence type="ECO:0000313" key="1">
    <source>
        <dbReference type="EMBL" id="OWT43128.1"/>
    </source>
</evidence>
<proteinExistence type="predicted"/>
<reference evidence="1 2" key="1">
    <citation type="journal article" date="2016" name="PLoS Pathog.">
        <title>Biosynthesis of antibiotic leucinostatins in bio-control fungus Purpureocillium lilacinum and their inhibition on phytophthora revealed by genome mining.</title>
        <authorList>
            <person name="Wang G."/>
            <person name="Liu Z."/>
            <person name="Lin R."/>
            <person name="Li E."/>
            <person name="Mao Z."/>
            <person name="Ling J."/>
            <person name="Yang Y."/>
            <person name="Yin W.B."/>
            <person name="Xie B."/>
        </authorList>
    </citation>
    <scope>NUCLEOTIDE SEQUENCE [LARGE SCALE GENOMIC DNA]</scope>
    <source>
        <strain evidence="1">170</strain>
    </source>
</reference>
<gene>
    <name evidence="1" type="ORF">VFPPC_17696</name>
</gene>
<protein>
    <submittedName>
        <fullName evidence="1">Uncharacterized protein</fullName>
    </submittedName>
</protein>
<dbReference type="AlphaFoldDB" id="A0A219AQS4"/>
<sequence>MFTGSGLLLKQVRLVSILSETVEKWSCFANPNNPAARDSPPRIAQPFIASHPCGGFAQVTAPSFTLRKAWLVLQSRPTTYVPENQCRNSFYPRVDSFHLSIFFTSKDSSKSSLGFMHKIQLYSAP</sequence>
<dbReference type="RefSeq" id="XP_022285577.1">
    <property type="nucleotide sequence ID" value="XM_022429385.1"/>
</dbReference>